<feature type="transmembrane region" description="Helical" evidence="1">
    <location>
        <begin position="60"/>
        <end position="83"/>
    </location>
</feature>
<dbReference type="OrthoDB" id="8657357at2"/>
<dbReference type="Proteomes" id="UP000292120">
    <property type="component" value="Unassembled WGS sequence"/>
</dbReference>
<proteinExistence type="predicted"/>
<keyword evidence="1" id="KW-0472">Membrane</keyword>
<comment type="caution">
    <text evidence="2">The sequence shown here is derived from an EMBL/GenBank/DDBJ whole genome shotgun (WGS) entry which is preliminary data.</text>
</comment>
<dbReference type="Pfam" id="PF11174">
    <property type="entry name" value="DUF2970"/>
    <property type="match status" value="1"/>
</dbReference>
<keyword evidence="1" id="KW-1133">Transmembrane helix</keyword>
<evidence type="ECO:0000313" key="3">
    <source>
        <dbReference type="Proteomes" id="UP000292120"/>
    </source>
</evidence>
<reference evidence="2 3" key="1">
    <citation type="submission" date="2019-02" db="EMBL/GenBank/DDBJ databases">
        <title>Aquabacterium sp. strain KMB7.</title>
        <authorList>
            <person name="Chen W.-M."/>
        </authorList>
    </citation>
    <scope>NUCLEOTIDE SEQUENCE [LARGE SCALE GENOMIC DNA]</scope>
    <source>
        <strain evidence="2 3">KMB7</strain>
    </source>
</reference>
<dbReference type="AlphaFoldDB" id="A0A4Q9H5G3"/>
<dbReference type="InterPro" id="IPR021344">
    <property type="entry name" value="DUF2970"/>
</dbReference>
<keyword evidence="1" id="KW-0812">Transmembrane</keyword>
<dbReference type="EMBL" id="SIXI01000002">
    <property type="protein sequence ID" value="TBO33050.1"/>
    <property type="molecule type" value="Genomic_DNA"/>
</dbReference>
<name>A0A4Q9H5G3_9BURK</name>
<keyword evidence="3" id="KW-1185">Reference proteome</keyword>
<evidence type="ECO:0000256" key="1">
    <source>
        <dbReference type="SAM" id="Phobius"/>
    </source>
</evidence>
<gene>
    <name evidence="2" type="ORF">EYS42_07355</name>
</gene>
<dbReference type="RefSeq" id="WP_130967408.1">
    <property type="nucleotide sequence ID" value="NZ_SIXI01000002.1"/>
</dbReference>
<accession>A0A4Q9H5G3</accession>
<protein>
    <submittedName>
        <fullName evidence="2">DUF2970 domain-containing protein</fullName>
    </submittedName>
</protein>
<evidence type="ECO:0000313" key="2">
    <source>
        <dbReference type="EMBL" id="TBO33050.1"/>
    </source>
</evidence>
<organism evidence="2 3">
    <name type="scientific">Aquabacterium lacunae</name>
    <dbReference type="NCBI Taxonomy" id="2528630"/>
    <lineage>
        <taxon>Bacteria</taxon>
        <taxon>Pseudomonadati</taxon>
        <taxon>Pseudomonadota</taxon>
        <taxon>Betaproteobacteria</taxon>
        <taxon>Burkholderiales</taxon>
        <taxon>Aquabacterium</taxon>
    </lineage>
</organism>
<sequence length="89" mass="9402">MALPSDPPGHRDDSAAALREAVQRKGSFLASMKAVAWSFFGVRKGRDHADDLARLNPLHVVVAGLLAAALFVGVLIAVVRWVIASGVTL</sequence>